<dbReference type="AlphaFoldDB" id="A0A3M0K642"/>
<gene>
    <name evidence="1" type="ORF">DUI87_14904</name>
</gene>
<comment type="caution">
    <text evidence="1">The sequence shown here is derived from an EMBL/GenBank/DDBJ whole genome shotgun (WGS) entry which is preliminary data.</text>
</comment>
<organism evidence="1 2">
    <name type="scientific">Hirundo rustica rustica</name>
    <dbReference type="NCBI Taxonomy" id="333673"/>
    <lineage>
        <taxon>Eukaryota</taxon>
        <taxon>Metazoa</taxon>
        <taxon>Chordata</taxon>
        <taxon>Craniata</taxon>
        <taxon>Vertebrata</taxon>
        <taxon>Euteleostomi</taxon>
        <taxon>Archelosauria</taxon>
        <taxon>Archosauria</taxon>
        <taxon>Dinosauria</taxon>
        <taxon>Saurischia</taxon>
        <taxon>Theropoda</taxon>
        <taxon>Coelurosauria</taxon>
        <taxon>Aves</taxon>
        <taxon>Neognathae</taxon>
        <taxon>Neoaves</taxon>
        <taxon>Telluraves</taxon>
        <taxon>Australaves</taxon>
        <taxon>Passeriformes</taxon>
        <taxon>Sylvioidea</taxon>
        <taxon>Hirundinidae</taxon>
        <taxon>Hirundo</taxon>
    </lineage>
</organism>
<evidence type="ECO:0000313" key="2">
    <source>
        <dbReference type="Proteomes" id="UP000269221"/>
    </source>
</evidence>
<proteinExistence type="predicted"/>
<protein>
    <submittedName>
        <fullName evidence="1">Uncharacterized protein</fullName>
    </submittedName>
</protein>
<accession>A0A3M0K642</accession>
<reference evidence="1 2" key="1">
    <citation type="submission" date="2018-07" db="EMBL/GenBank/DDBJ databases">
        <title>A high quality draft genome assembly of the barn swallow (H. rustica rustica).</title>
        <authorList>
            <person name="Formenti G."/>
            <person name="Chiara M."/>
            <person name="Poveda L."/>
            <person name="Francoijs K.-J."/>
            <person name="Bonisoli-Alquati A."/>
            <person name="Canova L."/>
            <person name="Gianfranceschi L."/>
            <person name="Horner D.S."/>
            <person name="Saino N."/>
        </authorList>
    </citation>
    <scope>NUCLEOTIDE SEQUENCE [LARGE SCALE GENOMIC DNA]</scope>
    <source>
        <strain evidence="1">Chelidonia</strain>
        <tissue evidence="1">Blood</tissue>
    </source>
</reference>
<evidence type="ECO:0000313" key="1">
    <source>
        <dbReference type="EMBL" id="RMC08656.1"/>
    </source>
</evidence>
<sequence>MPGSADFHLAEVAELVFSGAFSFTVKQLAKEIEKLDGLDGMDFSHLNKDQINQFCKFSPAGVTVVSCSPELCAVPHKALKIEAVLSEQDSLSFDWTQTEKEREKQAWEKPRYAKYLQLPVSSLLFTIYEQVMTETMYALLLGRNANVILFWYEEEKQDDKKVWARFVLYMSEQLKHTSENVKSQNLRIPLAAKGEGTSKSHLQETATKLLSFLLEMLSSG</sequence>
<dbReference type="EMBL" id="QRBI01000117">
    <property type="protein sequence ID" value="RMC08656.1"/>
    <property type="molecule type" value="Genomic_DNA"/>
</dbReference>
<keyword evidence="2" id="KW-1185">Reference proteome</keyword>
<dbReference type="Proteomes" id="UP000269221">
    <property type="component" value="Unassembled WGS sequence"/>
</dbReference>
<name>A0A3M0K642_HIRRU</name>